<comment type="caution">
    <text evidence="2">The sequence shown here is derived from an EMBL/GenBank/DDBJ whole genome shotgun (WGS) entry which is preliminary data.</text>
</comment>
<evidence type="ECO:0000256" key="1">
    <source>
        <dbReference type="SAM" id="Phobius"/>
    </source>
</evidence>
<keyword evidence="6" id="KW-1185">Reference proteome</keyword>
<reference evidence="2" key="1">
    <citation type="submission" date="2023-06" db="EMBL/GenBank/DDBJ databases">
        <authorList>
            <person name="Kurt Z."/>
        </authorList>
    </citation>
    <scope>NUCLEOTIDE SEQUENCE</scope>
</reference>
<dbReference type="EMBL" id="CATOUU010000723">
    <property type="protein sequence ID" value="CAI9944348.1"/>
    <property type="molecule type" value="Genomic_DNA"/>
</dbReference>
<evidence type="ECO:0000313" key="3">
    <source>
        <dbReference type="EMBL" id="CAI9968541.1"/>
    </source>
</evidence>
<evidence type="ECO:0000313" key="2">
    <source>
        <dbReference type="EMBL" id="CAI9944348.1"/>
    </source>
</evidence>
<evidence type="ECO:0000313" key="6">
    <source>
        <dbReference type="Proteomes" id="UP001642409"/>
    </source>
</evidence>
<dbReference type="EMBL" id="CAXDID020000745">
    <property type="protein sequence ID" value="CAL6112726.1"/>
    <property type="molecule type" value="Genomic_DNA"/>
</dbReference>
<dbReference type="AlphaFoldDB" id="A0AA86PSY5"/>
<dbReference type="EMBL" id="CATOUU010001042">
    <property type="protein sequence ID" value="CAI9968541.1"/>
    <property type="molecule type" value="Genomic_DNA"/>
</dbReference>
<dbReference type="EMBL" id="CAXDID020000750">
    <property type="protein sequence ID" value="CAL6112912.1"/>
    <property type="molecule type" value="Genomic_DNA"/>
</dbReference>
<reference evidence="4 6" key="2">
    <citation type="submission" date="2024-07" db="EMBL/GenBank/DDBJ databases">
        <authorList>
            <person name="Akdeniz Z."/>
        </authorList>
    </citation>
    <scope>NUCLEOTIDE SEQUENCE [LARGE SCALE GENOMIC DNA]</scope>
</reference>
<feature type="transmembrane region" description="Helical" evidence="1">
    <location>
        <begin position="21"/>
        <end position="47"/>
    </location>
</feature>
<organism evidence="2">
    <name type="scientific">Hexamita inflata</name>
    <dbReference type="NCBI Taxonomy" id="28002"/>
    <lineage>
        <taxon>Eukaryota</taxon>
        <taxon>Metamonada</taxon>
        <taxon>Diplomonadida</taxon>
        <taxon>Hexamitidae</taxon>
        <taxon>Hexamitinae</taxon>
        <taxon>Hexamita</taxon>
    </lineage>
</organism>
<keyword evidence="1" id="KW-0472">Membrane</keyword>
<evidence type="ECO:0000313" key="4">
    <source>
        <dbReference type="EMBL" id="CAL6112726.1"/>
    </source>
</evidence>
<evidence type="ECO:0000313" key="5">
    <source>
        <dbReference type="EMBL" id="CAL6112912.1"/>
    </source>
</evidence>
<feature type="transmembrane region" description="Helical" evidence="1">
    <location>
        <begin position="67"/>
        <end position="93"/>
    </location>
</feature>
<name>A0AA86PSY5_9EUKA</name>
<gene>
    <name evidence="2" type="ORF">HINF_LOCUS31993</name>
    <name evidence="3" type="ORF">HINF_LOCUS56186</name>
    <name evidence="4" type="ORF">HINF_LOCUS77174</name>
    <name evidence="5" type="ORF">HINF_LOCUS77261</name>
</gene>
<sequence>MIMNCHKFYQAAPSQLKLVALISVFVTICYAIQSFGSHMICVSIQFYEAFIQQIPIVINRPPWYDSTVHIFDIVNCLMLALTNTLLLSLAFIIHSKLKRMQEIETLLESSVES</sequence>
<protein>
    <submittedName>
        <fullName evidence="4">Hypothetical_protein</fullName>
    </submittedName>
</protein>
<accession>A0AA86PSY5</accession>
<keyword evidence="1" id="KW-1133">Transmembrane helix</keyword>
<proteinExistence type="predicted"/>
<dbReference type="Proteomes" id="UP001642409">
    <property type="component" value="Unassembled WGS sequence"/>
</dbReference>
<keyword evidence="1" id="KW-0812">Transmembrane</keyword>